<accession>A0A7I8JHK4</accession>
<name>A0A7I8JHK4_SPIIN</name>
<gene>
    <name evidence="1" type="ORF">SI7747_13016029</name>
    <name evidence="2" type="ORF">SI8410_13017270</name>
</gene>
<evidence type="ECO:0000313" key="2">
    <source>
        <dbReference type="EMBL" id="CAA7406592.1"/>
    </source>
</evidence>
<organism evidence="1">
    <name type="scientific">Spirodela intermedia</name>
    <name type="common">Intermediate duckweed</name>
    <dbReference type="NCBI Taxonomy" id="51605"/>
    <lineage>
        <taxon>Eukaryota</taxon>
        <taxon>Viridiplantae</taxon>
        <taxon>Streptophyta</taxon>
        <taxon>Embryophyta</taxon>
        <taxon>Tracheophyta</taxon>
        <taxon>Spermatophyta</taxon>
        <taxon>Magnoliopsida</taxon>
        <taxon>Liliopsida</taxon>
        <taxon>Araceae</taxon>
        <taxon>Lemnoideae</taxon>
        <taxon>Spirodela</taxon>
    </lineage>
</organism>
<proteinExistence type="predicted"/>
<dbReference type="AlphaFoldDB" id="A0A7I8JHK4"/>
<evidence type="ECO:0000313" key="1">
    <source>
        <dbReference type="EMBL" id="CAA2630383.1"/>
    </source>
</evidence>
<dbReference type="EMBL" id="LR743600">
    <property type="protein sequence ID" value="CAA2630383.1"/>
    <property type="molecule type" value="Genomic_DNA"/>
</dbReference>
<protein>
    <submittedName>
        <fullName evidence="1">Uncharacterized protein</fullName>
    </submittedName>
</protein>
<reference evidence="1" key="1">
    <citation type="submission" date="2019-12" db="EMBL/GenBank/DDBJ databases">
        <authorList>
            <person name="Scholz U."/>
            <person name="Mascher M."/>
            <person name="Fiebig A."/>
        </authorList>
    </citation>
    <scope>NUCLEOTIDE SEQUENCE</scope>
</reference>
<keyword evidence="3" id="KW-1185">Reference proteome</keyword>
<sequence length="61" mass="6898">MIYRKWSLLTMPAVILSGLGAIVLTQNFVFGANEKFVQNIKQEGEMLRQQDRAKMALEKAA</sequence>
<evidence type="ECO:0000313" key="3">
    <source>
        <dbReference type="Proteomes" id="UP000663760"/>
    </source>
</evidence>
<dbReference type="EMBL" id="LR746276">
    <property type="protein sequence ID" value="CAA7406592.1"/>
    <property type="molecule type" value="Genomic_DNA"/>
</dbReference>
<dbReference type="OrthoDB" id="728887at2759"/>
<dbReference type="Proteomes" id="UP000663760">
    <property type="component" value="Chromosome 13"/>
</dbReference>